<evidence type="ECO:0000256" key="1">
    <source>
        <dbReference type="SAM" id="Coils"/>
    </source>
</evidence>
<keyword evidence="1" id="KW-0175">Coiled coil</keyword>
<dbReference type="HOGENOM" id="CLU_2357111_0_0_9"/>
<dbReference type="RefSeq" id="WP_013385889.1">
    <property type="nucleotide sequence ID" value="NC_014628.2"/>
</dbReference>
<gene>
    <name evidence="2" type="ORF">PPSC2_27695</name>
</gene>
<evidence type="ECO:0000313" key="2">
    <source>
        <dbReference type="EMBL" id="ADO59475.1"/>
    </source>
</evidence>
<dbReference type="PATRIC" id="fig|886882.15.peg.5868"/>
<feature type="coiled-coil region" evidence="1">
    <location>
        <begin position="10"/>
        <end position="37"/>
    </location>
</feature>
<protein>
    <submittedName>
        <fullName evidence="2">Uncharacterized protein</fullName>
    </submittedName>
</protein>
<proteinExistence type="predicted"/>
<geneLocation type="plasmid" evidence="2 3">
    <name>pSC2</name>
</geneLocation>
<accession>E3EKE8</accession>
<keyword evidence="2" id="KW-0614">Plasmid</keyword>
<evidence type="ECO:0000313" key="3">
    <source>
        <dbReference type="Proteomes" id="UP000006868"/>
    </source>
</evidence>
<organism evidence="2 3">
    <name type="scientific">Paenibacillus polymyxa (strain SC2)</name>
    <name type="common">Bacillus polymyxa</name>
    <dbReference type="NCBI Taxonomy" id="886882"/>
    <lineage>
        <taxon>Bacteria</taxon>
        <taxon>Bacillati</taxon>
        <taxon>Bacillota</taxon>
        <taxon>Bacilli</taxon>
        <taxon>Bacillales</taxon>
        <taxon>Paenibacillaceae</taxon>
        <taxon>Paenibacillus</taxon>
    </lineage>
</organism>
<dbReference type="EMBL" id="CP002214">
    <property type="protein sequence ID" value="ADO59475.1"/>
    <property type="molecule type" value="Genomic_DNA"/>
</dbReference>
<dbReference type="Proteomes" id="UP000006868">
    <property type="component" value="Plasmid pSC2"/>
</dbReference>
<dbReference type="KEGG" id="ppm:PPSC2_27695"/>
<sequence length="96" mass="11215">MTEHHHAVNNEELVAKLQRVEKALKASEQLKMKAIAKKGAYEQQLKDNESELKLLGTTPEKAEQEVREIEIEIQRTLEKIEGMIPFELLERYKMLQ</sequence>
<name>E3EKE8_PAEPS</name>
<dbReference type="AlphaFoldDB" id="E3EKE8"/>
<reference evidence="2 3" key="1">
    <citation type="journal article" date="2011" name="J. Bacteriol.">
        <title>Complete genome sequence of Paenibacillus polymyxa SC2, a strain of plant growth-promoting Rhizobacterium with broad-spectrum antimicrobial activity.</title>
        <authorList>
            <person name="Ma M."/>
            <person name="Wang C."/>
            <person name="Ding Y."/>
            <person name="Li L."/>
            <person name="Shen D."/>
            <person name="Jiang X."/>
            <person name="Guan D."/>
            <person name="Cao F."/>
            <person name="Chen H."/>
            <person name="Feng R."/>
            <person name="Wang X."/>
            <person name="Ge Y."/>
            <person name="Yao L."/>
            <person name="Bing X."/>
            <person name="Yang X."/>
            <person name="Li J."/>
            <person name="Du B."/>
        </authorList>
    </citation>
    <scope>NUCLEOTIDE SEQUENCE [LARGE SCALE GENOMIC DNA]</scope>
    <source>
        <strain evidence="2 3">SC2</strain>
        <plasmid evidence="3">pSC2</plasmid>
    </source>
</reference>